<dbReference type="InterPro" id="IPR036322">
    <property type="entry name" value="WD40_repeat_dom_sf"/>
</dbReference>
<gene>
    <name evidence="1" type="ORF">SNEC2469_LOCUS33896</name>
</gene>
<dbReference type="OrthoDB" id="10352537at2759"/>
<dbReference type="SUPFAM" id="SSF50978">
    <property type="entry name" value="WD40 repeat-like"/>
    <property type="match status" value="1"/>
</dbReference>
<protein>
    <submittedName>
        <fullName evidence="1">Uncharacterized protein</fullName>
    </submittedName>
</protein>
<name>A0A813C9K8_9DINO</name>
<dbReference type="Proteomes" id="UP000601435">
    <property type="component" value="Unassembled WGS sequence"/>
</dbReference>
<evidence type="ECO:0000313" key="2">
    <source>
        <dbReference type="Proteomes" id="UP000601435"/>
    </source>
</evidence>
<comment type="caution">
    <text evidence="1">The sequence shown here is derived from an EMBL/GenBank/DDBJ whole genome shotgun (WGS) entry which is preliminary data.</text>
</comment>
<dbReference type="AlphaFoldDB" id="A0A813C9K8"/>
<organism evidence="1 2">
    <name type="scientific">Symbiodinium necroappetens</name>
    <dbReference type="NCBI Taxonomy" id="1628268"/>
    <lineage>
        <taxon>Eukaryota</taxon>
        <taxon>Sar</taxon>
        <taxon>Alveolata</taxon>
        <taxon>Dinophyceae</taxon>
        <taxon>Suessiales</taxon>
        <taxon>Symbiodiniaceae</taxon>
        <taxon>Symbiodinium</taxon>
    </lineage>
</organism>
<reference evidence="1" key="1">
    <citation type="submission" date="2021-02" db="EMBL/GenBank/DDBJ databases">
        <authorList>
            <person name="Dougan E. K."/>
            <person name="Rhodes N."/>
            <person name="Thang M."/>
            <person name="Chan C."/>
        </authorList>
    </citation>
    <scope>NUCLEOTIDE SEQUENCE</scope>
</reference>
<dbReference type="Gene3D" id="2.130.10.10">
    <property type="entry name" value="YVTN repeat-like/Quinoprotein amine dehydrogenase"/>
    <property type="match status" value="1"/>
</dbReference>
<evidence type="ECO:0000313" key="1">
    <source>
        <dbReference type="EMBL" id="CAE7940468.1"/>
    </source>
</evidence>
<accession>A0A813C9K8</accession>
<dbReference type="EMBL" id="CAJNJA010091363">
    <property type="protein sequence ID" value="CAE7940468.1"/>
    <property type="molecule type" value="Genomic_DNA"/>
</dbReference>
<dbReference type="InterPro" id="IPR015943">
    <property type="entry name" value="WD40/YVTN_repeat-like_dom_sf"/>
</dbReference>
<keyword evidence="2" id="KW-1185">Reference proteome</keyword>
<proteinExistence type="predicted"/>
<sequence length="291" mass="29994">MPRLVDKCSPVVQTSQPSPVAVLLVDGSVIFAILRSGEVRCHRCSTGQLLASCPGRLGKGRFAAAAALLGSEAFILGDDAGGLLWLRRDDLSEMQSLRVSHSSAVASLAPLKNPEDCLCLSADGAVELIHVVELDDADSPVQARISRLGCIAAQPPLRDGASSSLSMESGMTPALCIGADDMALVVGPNEVWTVAGTSLAGPFAAQPATRSKPSEGLCHGICLRGRAVTASSASPRLQWWTLSTAAAKADVVTESSGCGGVLALAGHGDLCASLHAYLCVVLWQGALQQED</sequence>